<evidence type="ECO:0000256" key="1">
    <source>
        <dbReference type="ARBA" id="ARBA00023157"/>
    </source>
</evidence>
<dbReference type="CDD" id="cd00190">
    <property type="entry name" value="Tryp_SPc"/>
    <property type="match status" value="1"/>
</dbReference>
<dbReference type="InterPro" id="IPR043504">
    <property type="entry name" value="Peptidase_S1_PA_chymotrypsin"/>
</dbReference>
<dbReference type="SUPFAM" id="SSF50494">
    <property type="entry name" value="Trypsin-like serine proteases"/>
    <property type="match status" value="1"/>
</dbReference>
<reference evidence="5" key="1">
    <citation type="submission" date="2025-08" db="UniProtKB">
        <authorList>
            <consortium name="RefSeq"/>
        </authorList>
    </citation>
    <scope>IDENTIFICATION</scope>
</reference>
<keyword evidence="4" id="KW-1185">Reference proteome</keyword>
<proteinExistence type="predicted"/>
<organism evidence="4 5">
    <name type="scientific">Trichoplusia ni</name>
    <name type="common">Cabbage looper</name>
    <dbReference type="NCBI Taxonomy" id="7111"/>
    <lineage>
        <taxon>Eukaryota</taxon>
        <taxon>Metazoa</taxon>
        <taxon>Ecdysozoa</taxon>
        <taxon>Arthropoda</taxon>
        <taxon>Hexapoda</taxon>
        <taxon>Insecta</taxon>
        <taxon>Pterygota</taxon>
        <taxon>Neoptera</taxon>
        <taxon>Endopterygota</taxon>
        <taxon>Lepidoptera</taxon>
        <taxon>Glossata</taxon>
        <taxon>Ditrysia</taxon>
        <taxon>Noctuoidea</taxon>
        <taxon>Noctuidae</taxon>
        <taxon>Plusiinae</taxon>
        <taxon>Trichoplusia</taxon>
    </lineage>
</organism>
<dbReference type="GO" id="GO:0004252">
    <property type="term" value="F:serine-type endopeptidase activity"/>
    <property type="evidence" value="ECO:0007669"/>
    <property type="project" value="InterPro"/>
</dbReference>
<dbReference type="InterPro" id="IPR001314">
    <property type="entry name" value="Peptidase_S1A"/>
</dbReference>
<dbReference type="SMART" id="SM00020">
    <property type="entry name" value="Tryp_SPc"/>
    <property type="match status" value="1"/>
</dbReference>
<dbReference type="Pfam" id="PF00089">
    <property type="entry name" value="Trypsin"/>
    <property type="match status" value="1"/>
</dbReference>
<evidence type="ECO:0000313" key="4">
    <source>
        <dbReference type="Proteomes" id="UP000322000"/>
    </source>
</evidence>
<keyword evidence="2" id="KW-0720">Serine protease</keyword>
<dbReference type="InterPro" id="IPR033116">
    <property type="entry name" value="TRYPSIN_SER"/>
</dbReference>
<gene>
    <name evidence="5" type="primary">LOC113498169</name>
</gene>
<dbReference type="PANTHER" id="PTHR24250:SF27">
    <property type="entry name" value="ELASTASE 2 LIKE"/>
    <property type="match status" value="1"/>
</dbReference>
<feature type="domain" description="Peptidase S1" evidence="3">
    <location>
        <begin position="45"/>
        <end position="293"/>
    </location>
</feature>
<evidence type="ECO:0000259" key="3">
    <source>
        <dbReference type="PROSITE" id="PS50240"/>
    </source>
</evidence>
<dbReference type="InterPro" id="IPR009003">
    <property type="entry name" value="Peptidase_S1_PA"/>
</dbReference>
<dbReference type="PRINTS" id="PR00722">
    <property type="entry name" value="CHYMOTRYPSIN"/>
</dbReference>
<dbReference type="InterPro" id="IPR001254">
    <property type="entry name" value="Trypsin_dom"/>
</dbReference>
<dbReference type="PROSITE" id="PS50240">
    <property type="entry name" value="TRYPSIN_DOM"/>
    <property type="match status" value="1"/>
</dbReference>
<dbReference type="InParanoid" id="A0A7E5W0S5"/>
<keyword evidence="2" id="KW-0378">Hydrolase</keyword>
<keyword evidence="1" id="KW-1015">Disulfide bond</keyword>
<dbReference type="PROSITE" id="PS00135">
    <property type="entry name" value="TRYPSIN_SER"/>
    <property type="match status" value="1"/>
</dbReference>
<dbReference type="Gene3D" id="2.40.10.10">
    <property type="entry name" value="Trypsin-like serine proteases"/>
    <property type="match status" value="1"/>
</dbReference>
<evidence type="ECO:0000256" key="2">
    <source>
        <dbReference type="RuleBase" id="RU363034"/>
    </source>
</evidence>
<dbReference type="KEGG" id="tnl:113498169"/>
<protein>
    <submittedName>
        <fullName evidence="5">Transmembrane protease serine 9-like</fullName>
    </submittedName>
</protein>
<dbReference type="InterPro" id="IPR018114">
    <property type="entry name" value="TRYPSIN_HIS"/>
</dbReference>
<dbReference type="PROSITE" id="PS00134">
    <property type="entry name" value="TRYPSIN_HIS"/>
    <property type="match status" value="1"/>
</dbReference>
<dbReference type="RefSeq" id="XP_026733911.1">
    <property type="nucleotide sequence ID" value="XM_026878110.1"/>
</dbReference>
<keyword evidence="2" id="KW-0645">Protease</keyword>
<dbReference type="PANTHER" id="PTHR24250">
    <property type="entry name" value="CHYMOTRYPSIN-RELATED"/>
    <property type="match status" value="1"/>
</dbReference>
<sequence>MSLAFETKTAICILICFHFHLILATHRYNYVRHLVPKTINSSLRVHNGKPVQLGEIPYQVGFKTRSRNLYVTFCGGSIIGESKLLSAAHCFVEDVTGVKTLCQGQTEAKSLRNTYAVAATIRNYASARNTDRIAQWRTLRNLIYPDDYKFPDNDIAILIVTSPFVFNKYVQPINLANAFIDYSGLCLVSGYGRISYDILSDSLMKAHLELLPERWCSMVHNRDMSKFVCTSLIETDIGHGDSGGPLVCAHTGDPGEKNGTGILVGVASGTYEQVNSIFSRVSKFRAFIEKNSCAKTDGASFYFVTLFVLPNIYDLFAF</sequence>
<dbReference type="OrthoDB" id="10061449at2759"/>
<dbReference type="GeneID" id="113498169"/>
<name>A0A7E5W0S5_TRINI</name>
<dbReference type="AlphaFoldDB" id="A0A7E5W0S5"/>
<evidence type="ECO:0000313" key="5">
    <source>
        <dbReference type="RefSeq" id="XP_026733911.1"/>
    </source>
</evidence>
<accession>A0A7E5W0S5</accession>
<dbReference type="GO" id="GO:0006508">
    <property type="term" value="P:proteolysis"/>
    <property type="evidence" value="ECO:0007669"/>
    <property type="project" value="UniProtKB-KW"/>
</dbReference>
<dbReference type="Proteomes" id="UP000322000">
    <property type="component" value="Chromosome 10"/>
</dbReference>
<dbReference type="FunCoup" id="A0A7E5W0S5">
    <property type="interactions" value="19"/>
</dbReference>